<dbReference type="InterPro" id="IPR046450">
    <property type="entry name" value="PA_dom_sf"/>
</dbReference>
<dbReference type="PATRIC" id="fig|1075402.3.peg.800"/>
<dbReference type="AlphaFoldDB" id="A0A1E7JWL2"/>
<feature type="chain" id="PRO_5009196060" evidence="2">
    <location>
        <begin position="47"/>
        <end position="546"/>
    </location>
</feature>
<feature type="domain" description="Peptidase M28" evidence="4">
    <location>
        <begin position="285"/>
        <end position="508"/>
    </location>
</feature>
<evidence type="ECO:0000313" key="5">
    <source>
        <dbReference type="EMBL" id="OEU95980.1"/>
    </source>
</evidence>
<reference evidence="5 6" key="1">
    <citation type="journal article" date="2016" name="Front. Microbiol.">
        <title>Comparative Genomics Analysis of Streptomyces Species Reveals Their Adaptation to the Marine Environment and Their Diversity at the Genomic Level.</title>
        <authorList>
            <person name="Tian X."/>
            <person name="Zhang Z."/>
            <person name="Yang T."/>
            <person name="Chen M."/>
            <person name="Li J."/>
            <person name="Chen F."/>
            <person name="Yang J."/>
            <person name="Li W."/>
            <person name="Zhang B."/>
            <person name="Zhang Z."/>
            <person name="Wu J."/>
            <person name="Zhang C."/>
            <person name="Long L."/>
            <person name="Xiao J."/>
        </authorList>
    </citation>
    <scope>NUCLEOTIDE SEQUENCE [LARGE SCALE GENOMIC DNA]</scope>
    <source>
        <strain evidence="5 6">SCSIO 02100</strain>
    </source>
</reference>
<evidence type="ECO:0000259" key="4">
    <source>
        <dbReference type="Pfam" id="PF04389"/>
    </source>
</evidence>
<keyword evidence="6" id="KW-1185">Reference proteome</keyword>
<accession>A0A1E7JWL2</accession>
<feature type="compositionally biased region" description="Basic residues" evidence="1">
    <location>
        <begin position="11"/>
        <end position="20"/>
    </location>
</feature>
<organism evidence="5 6">
    <name type="scientific">Streptomyces oceani</name>
    <dbReference type="NCBI Taxonomy" id="1075402"/>
    <lineage>
        <taxon>Bacteria</taxon>
        <taxon>Bacillati</taxon>
        <taxon>Actinomycetota</taxon>
        <taxon>Actinomycetes</taxon>
        <taxon>Kitasatosporales</taxon>
        <taxon>Streptomycetaceae</taxon>
        <taxon>Streptomyces</taxon>
    </lineage>
</organism>
<dbReference type="Gene3D" id="3.40.630.10">
    <property type="entry name" value="Zn peptidases"/>
    <property type="match status" value="1"/>
</dbReference>
<dbReference type="InterPro" id="IPR006311">
    <property type="entry name" value="TAT_signal"/>
</dbReference>
<keyword evidence="2" id="KW-0732">Signal</keyword>
<feature type="region of interest" description="Disordered" evidence="1">
    <location>
        <begin position="517"/>
        <end position="546"/>
    </location>
</feature>
<dbReference type="GO" id="GO:0006508">
    <property type="term" value="P:proteolysis"/>
    <property type="evidence" value="ECO:0007669"/>
    <property type="project" value="InterPro"/>
</dbReference>
<dbReference type="Gene3D" id="3.50.30.30">
    <property type="match status" value="1"/>
</dbReference>
<feature type="domain" description="PA" evidence="3">
    <location>
        <begin position="177"/>
        <end position="259"/>
    </location>
</feature>
<evidence type="ECO:0000256" key="2">
    <source>
        <dbReference type="SAM" id="SignalP"/>
    </source>
</evidence>
<dbReference type="OrthoDB" id="345880at2"/>
<evidence type="ECO:0000259" key="3">
    <source>
        <dbReference type="Pfam" id="PF02225"/>
    </source>
</evidence>
<evidence type="ECO:0000256" key="1">
    <source>
        <dbReference type="SAM" id="MobiDB-lite"/>
    </source>
</evidence>
<dbReference type="InterPro" id="IPR007484">
    <property type="entry name" value="Peptidase_M28"/>
</dbReference>
<dbReference type="SUPFAM" id="SSF53187">
    <property type="entry name" value="Zn-dependent exopeptidases"/>
    <property type="match status" value="1"/>
</dbReference>
<name>A0A1E7JWL2_9ACTN</name>
<dbReference type="PANTHER" id="PTHR12147:SF26">
    <property type="entry name" value="PEPTIDASE M28 DOMAIN-CONTAINING PROTEIN"/>
    <property type="match status" value="1"/>
</dbReference>
<dbReference type="Pfam" id="PF04389">
    <property type="entry name" value="Peptidase_M28"/>
    <property type="match status" value="1"/>
</dbReference>
<dbReference type="InterPro" id="IPR045175">
    <property type="entry name" value="M28_fam"/>
</dbReference>
<dbReference type="GO" id="GO:0008235">
    <property type="term" value="F:metalloexopeptidase activity"/>
    <property type="evidence" value="ECO:0007669"/>
    <property type="project" value="InterPro"/>
</dbReference>
<dbReference type="InterPro" id="IPR003137">
    <property type="entry name" value="PA_domain"/>
</dbReference>
<protein>
    <submittedName>
        <fullName evidence="5">Amidohydrolase</fullName>
    </submittedName>
</protein>
<dbReference type="EMBL" id="LJGU01000149">
    <property type="protein sequence ID" value="OEU95980.1"/>
    <property type="molecule type" value="Genomic_DNA"/>
</dbReference>
<comment type="caution">
    <text evidence="5">The sequence shown here is derived from an EMBL/GenBank/DDBJ whole genome shotgun (WGS) entry which is preliminary data.</text>
</comment>
<feature type="signal peptide" evidence="2">
    <location>
        <begin position="1"/>
        <end position="46"/>
    </location>
</feature>
<gene>
    <name evidence="5" type="ORF">AN216_22910</name>
</gene>
<dbReference type="PROSITE" id="PS51318">
    <property type="entry name" value="TAT"/>
    <property type="match status" value="1"/>
</dbReference>
<dbReference type="STRING" id="1075402.AN216_22910"/>
<sequence>MSHVPDAPRPQRSRGRRSRRQAVAALAATALATPLLLAASAGPATAGPDTGNARAAGNTGKAGNTGNAERLAKELVERADAKSAMKHMKVFQAIANHSDDNRAAGAKGHERSAKYAGTLLRLAGYDVTYQDFEFTYRETLAERMKVLTPNERDVSVNLMTYTKSTPEGGTEAAIAAVPPDDSTGCQAADYADGDYQGKIALIRRGACSFAEKQAMAADAGASAALIYNNEKGELSGTLGSPDASRVPTGGVSQKDGEALAAEAAKGEVTVNLEIRELQEKRSTPNVIAETPGGDPDNVVMLGAHLDSVTGGPGSNDNASGSAGLLEAALAYARADKQAPEGEQGNKVRFALWTAEEVGLVGSEHYVSELSEKEREQIALYLNFDMIASPNHGLFVYDGDDSDGVGAGPGPEGSAQLERDINEFMRSQGNEPRGTDFTGRSDYGPFIEVGIPSGGTFTGAEGIKSKEEQRLWGGEAGEAYDSCYHQACDDLDNLSMKAFDANIDVIADAVGTYAWDTSGLQQPAPKQASERTAGSTEAPHGHHHNTR</sequence>
<dbReference type="SUPFAM" id="SSF52025">
    <property type="entry name" value="PA domain"/>
    <property type="match status" value="1"/>
</dbReference>
<dbReference type="Proteomes" id="UP000176101">
    <property type="component" value="Unassembled WGS sequence"/>
</dbReference>
<feature type="region of interest" description="Disordered" evidence="1">
    <location>
        <begin position="1"/>
        <end position="20"/>
    </location>
</feature>
<proteinExistence type="predicted"/>
<evidence type="ECO:0000313" key="6">
    <source>
        <dbReference type="Proteomes" id="UP000176101"/>
    </source>
</evidence>
<feature type="region of interest" description="Disordered" evidence="1">
    <location>
        <begin position="43"/>
        <end position="68"/>
    </location>
</feature>
<keyword evidence="5" id="KW-0378">Hydrolase</keyword>
<dbReference type="PANTHER" id="PTHR12147">
    <property type="entry name" value="METALLOPEPTIDASE M28 FAMILY MEMBER"/>
    <property type="match status" value="1"/>
</dbReference>
<dbReference type="Pfam" id="PF02225">
    <property type="entry name" value="PA"/>
    <property type="match status" value="1"/>
</dbReference>